<protein>
    <submittedName>
        <fullName evidence="8">CYCLOIDEA-like</fullName>
    </submittedName>
</protein>
<dbReference type="EMBL" id="AY851177">
    <property type="protein sequence ID" value="AAX45159.1"/>
    <property type="molecule type" value="Genomic_DNA"/>
</dbReference>
<name>Q2TKW5_9DIPS</name>
<evidence type="ECO:0000256" key="3">
    <source>
        <dbReference type="ARBA" id="ARBA00023125"/>
    </source>
</evidence>
<feature type="domain" description="TCP" evidence="7">
    <location>
        <begin position="1"/>
        <end position="50"/>
    </location>
</feature>
<reference evidence="8" key="1">
    <citation type="submission" date="2004-12" db="EMBL/GenBank/DDBJ databases">
        <title>Duplications in CYC-like genes from Dipsacales correlate with floral form.</title>
        <authorList>
            <person name="Howarth D.G."/>
            <person name="Donoghue M.J."/>
        </authorList>
    </citation>
    <scope>NUCLEOTIDE SEQUENCE</scope>
</reference>
<dbReference type="AlphaFoldDB" id="Q2TKW5"/>
<dbReference type="PROSITE" id="PS51369">
    <property type="entry name" value="TCP"/>
    <property type="match status" value="1"/>
</dbReference>
<feature type="non-terminal residue" evidence="8">
    <location>
        <position position="127"/>
    </location>
</feature>
<evidence type="ECO:0000256" key="2">
    <source>
        <dbReference type="ARBA" id="ARBA00023015"/>
    </source>
</evidence>
<proteinExistence type="predicted"/>
<accession>Q2TKW5</accession>
<evidence type="ECO:0000256" key="4">
    <source>
        <dbReference type="ARBA" id="ARBA00023163"/>
    </source>
</evidence>
<feature type="region of interest" description="Disordered" evidence="6">
    <location>
        <begin position="91"/>
        <end position="111"/>
    </location>
</feature>
<evidence type="ECO:0000256" key="1">
    <source>
        <dbReference type="ARBA" id="ARBA00004123"/>
    </source>
</evidence>
<dbReference type="GO" id="GO:0003700">
    <property type="term" value="F:DNA-binding transcription factor activity"/>
    <property type="evidence" value="ECO:0007669"/>
    <property type="project" value="InterPro"/>
</dbReference>
<dbReference type="Pfam" id="PF03634">
    <property type="entry name" value="TCP"/>
    <property type="match status" value="1"/>
</dbReference>
<keyword evidence="3" id="KW-0238">DNA-binding</keyword>
<dbReference type="InterPro" id="IPR005333">
    <property type="entry name" value="Transcription_factor_TCP"/>
</dbReference>
<dbReference type="PANTHER" id="PTHR31072">
    <property type="entry name" value="TRANSCRIPTION FACTOR TCP4-RELATED"/>
    <property type="match status" value="1"/>
</dbReference>
<dbReference type="PANTHER" id="PTHR31072:SF226">
    <property type="entry name" value="TRANSCRIPTION FACTOR TCP18"/>
    <property type="match status" value="1"/>
</dbReference>
<keyword evidence="4" id="KW-0804">Transcription</keyword>
<dbReference type="GO" id="GO:0005634">
    <property type="term" value="C:nucleus"/>
    <property type="evidence" value="ECO:0007669"/>
    <property type="project" value="UniProtKB-SubCell"/>
</dbReference>
<dbReference type="GO" id="GO:2000032">
    <property type="term" value="P:regulation of secondary shoot formation"/>
    <property type="evidence" value="ECO:0007669"/>
    <property type="project" value="TreeGrafter"/>
</dbReference>
<organism evidence="8">
    <name type="scientific">Scabiosa columbaria</name>
    <dbReference type="NCBI Taxonomy" id="180561"/>
    <lineage>
        <taxon>Eukaryota</taxon>
        <taxon>Viridiplantae</taxon>
        <taxon>Streptophyta</taxon>
        <taxon>Embryophyta</taxon>
        <taxon>Tracheophyta</taxon>
        <taxon>Spermatophyta</taxon>
        <taxon>Magnoliopsida</taxon>
        <taxon>eudicotyledons</taxon>
        <taxon>Gunneridae</taxon>
        <taxon>Pentapetalae</taxon>
        <taxon>asterids</taxon>
        <taxon>campanulids</taxon>
        <taxon>Dipsacales</taxon>
        <taxon>Caprifoliaceae</taxon>
        <taxon>Scabiosa</taxon>
    </lineage>
</organism>
<sequence>TAHGPRDRRMRLSLDVARKFFSLQDMLGFEKASKTVDWLLDQSRSAIEDLTKLALSSNHSSSVVGAVKNLTRTTSSASECEVLSGTDYEPKPELAGKVKGKSLGAGSKDKKRKGIVTRVAFDSNARE</sequence>
<keyword evidence="2" id="KW-0805">Transcription regulation</keyword>
<gene>
    <name evidence="8" type="primary">CYC1</name>
</gene>
<evidence type="ECO:0000256" key="5">
    <source>
        <dbReference type="ARBA" id="ARBA00023242"/>
    </source>
</evidence>
<comment type="subcellular location">
    <subcellularLocation>
        <location evidence="1">Nucleus</location>
    </subcellularLocation>
</comment>
<dbReference type="GO" id="GO:0043565">
    <property type="term" value="F:sequence-specific DNA binding"/>
    <property type="evidence" value="ECO:0007669"/>
    <property type="project" value="TreeGrafter"/>
</dbReference>
<evidence type="ECO:0000259" key="7">
    <source>
        <dbReference type="PROSITE" id="PS51369"/>
    </source>
</evidence>
<keyword evidence="5" id="KW-0539">Nucleus</keyword>
<evidence type="ECO:0000256" key="6">
    <source>
        <dbReference type="SAM" id="MobiDB-lite"/>
    </source>
</evidence>
<feature type="non-terminal residue" evidence="8">
    <location>
        <position position="1"/>
    </location>
</feature>
<dbReference type="InterPro" id="IPR017887">
    <property type="entry name" value="TF_TCP_subgr"/>
</dbReference>
<evidence type="ECO:0000313" key="8">
    <source>
        <dbReference type="EMBL" id="AAX45159.1"/>
    </source>
</evidence>